<comment type="caution">
    <text evidence="2">The sequence shown here is derived from an EMBL/GenBank/DDBJ whole genome shotgun (WGS) entry which is preliminary data.</text>
</comment>
<gene>
    <name evidence="2" type="ORF">LCGC14_1538880</name>
</gene>
<protein>
    <submittedName>
        <fullName evidence="2">Uncharacterized protein</fullName>
    </submittedName>
</protein>
<keyword evidence="1" id="KW-0812">Transmembrane</keyword>
<proteinExistence type="predicted"/>
<sequence>MNKILLTGIVSALFLVWSSFSLSIFAQETLSPGTMDHVTEMGGSLELWVTLAHWTTGVATVVLAVCLIRTFKHMEAVTKMTTMETQYRLRPWIGPINGISKMDHSISEKCQFDIAIKNFGELPASRVTAKFKIDTKMMSREDAESSDLESFDLGPVFPNMEKHYWFFIEPELWKKALEGQEKL</sequence>
<accession>A0A0F9ITQ2</accession>
<name>A0A0F9ITQ2_9ZZZZ</name>
<keyword evidence="1" id="KW-1133">Transmembrane helix</keyword>
<feature type="transmembrane region" description="Helical" evidence="1">
    <location>
        <begin position="50"/>
        <end position="71"/>
    </location>
</feature>
<evidence type="ECO:0000256" key="1">
    <source>
        <dbReference type="SAM" id="Phobius"/>
    </source>
</evidence>
<feature type="non-terminal residue" evidence="2">
    <location>
        <position position="183"/>
    </location>
</feature>
<reference evidence="2" key="1">
    <citation type="journal article" date="2015" name="Nature">
        <title>Complex archaea that bridge the gap between prokaryotes and eukaryotes.</title>
        <authorList>
            <person name="Spang A."/>
            <person name="Saw J.H."/>
            <person name="Jorgensen S.L."/>
            <person name="Zaremba-Niedzwiedzka K."/>
            <person name="Martijn J."/>
            <person name="Lind A.E."/>
            <person name="van Eijk R."/>
            <person name="Schleper C."/>
            <person name="Guy L."/>
            <person name="Ettema T.J."/>
        </authorList>
    </citation>
    <scope>NUCLEOTIDE SEQUENCE</scope>
</reference>
<organism evidence="2">
    <name type="scientific">marine sediment metagenome</name>
    <dbReference type="NCBI Taxonomy" id="412755"/>
    <lineage>
        <taxon>unclassified sequences</taxon>
        <taxon>metagenomes</taxon>
        <taxon>ecological metagenomes</taxon>
    </lineage>
</organism>
<evidence type="ECO:0000313" key="2">
    <source>
        <dbReference type="EMBL" id="KKM60729.1"/>
    </source>
</evidence>
<dbReference type="AlphaFoldDB" id="A0A0F9ITQ2"/>
<dbReference type="EMBL" id="LAZR01011622">
    <property type="protein sequence ID" value="KKM60729.1"/>
    <property type="molecule type" value="Genomic_DNA"/>
</dbReference>
<keyword evidence="1" id="KW-0472">Membrane</keyword>